<dbReference type="SUPFAM" id="SSF81891">
    <property type="entry name" value="Poly A polymerase C-terminal region-like"/>
    <property type="match status" value="1"/>
</dbReference>
<dbReference type="EMBL" id="JAAAIL010000491">
    <property type="protein sequence ID" value="KAG0275334.1"/>
    <property type="molecule type" value="Genomic_DNA"/>
</dbReference>
<proteinExistence type="inferred from homology"/>
<evidence type="ECO:0000256" key="6">
    <source>
        <dbReference type="SAM" id="MobiDB-lite"/>
    </source>
</evidence>
<evidence type="ECO:0000313" key="10">
    <source>
        <dbReference type="Proteomes" id="UP001194580"/>
    </source>
</evidence>
<dbReference type="Proteomes" id="UP001194580">
    <property type="component" value="Unassembled WGS sequence"/>
</dbReference>
<dbReference type="GO" id="GO:0003723">
    <property type="term" value="F:RNA binding"/>
    <property type="evidence" value="ECO:0007669"/>
    <property type="project" value="UniProtKB-KW"/>
</dbReference>
<dbReference type="InterPro" id="IPR043519">
    <property type="entry name" value="NT_sf"/>
</dbReference>
<reference evidence="9" key="1">
    <citation type="journal article" date="2020" name="Fungal Divers.">
        <title>Resolving the Mortierellaceae phylogeny through synthesis of multi-gene phylogenetics and phylogenomics.</title>
        <authorList>
            <person name="Vandepol N."/>
            <person name="Liber J."/>
            <person name="Desiro A."/>
            <person name="Na H."/>
            <person name="Kennedy M."/>
            <person name="Barry K."/>
            <person name="Grigoriev I.V."/>
            <person name="Miller A.N."/>
            <person name="O'Donnell K."/>
            <person name="Stajich J.E."/>
            <person name="Bonito G."/>
        </authorList>
    </citation>
    <scope>NUCLEOTIDE SEQUENCE</scope>
    <source>
        <strain evidence="9">NRRL 28262</strain>
    </source>
</reference>
<evidence type="ECO:0000256" key="1">
    <source>
        <dbReference type="ARBA" id="ARBA00007265"/>
    </source>
</evidence>
<feature type="compositionally biased region" description="Low complexity" evidence="6">
    <location>
        <begin position="103"/>
        <end position="124"/>
    </location>
</feature>
<organism evidence="9 10">
    <name type="scientific">Linnemannia exigua</name>
    <dbReference type="NCBI Taxonomy" id="604196"/>
    <lineage>
        <taxon>Eukaryota</taxon>
        <taxon>Fungi</taxon>
        <taxon>Fungi incertae sedis</taxon>
        <taxon>Mucoromycota</taxon>
        <taxon>Mortierellomycotina</taxon>
        <taxon>Mortierellomycetes</taxon>
        <taxon>Mortierellales</taxon>
        <taxon>Mortierellaceae</taxon>
        <taxon>Linnemannia</taxon>
    </lineage>
</organism>
<keyword evidence="4 5" id="KW-0694">RNA-binding</keyword>
<dbReference type="GO" id="GO:0052929">
    <property type="term" value="F:ATP:3'-cytidine-cytidine-tRNA adenylyltransferase activity"/>
    <property type="evidence" value="ECO:0007669"/>
    <property type="project" value="TreeGrafter"/>
</dbReference>
<keyword evidence="10" id="KW-1185">Reference proteome</keyword>
<keyword evidence="2 5" id="KW-0808">Transferase</keyword>
<evidence type="ECO:0000256" key="5">
    <source>
        <dbReference type="RuleBase" id="RU003953"/>
    </source>
</evidence>
<name>A0AAD4DFA8_9FUNG</name>
<gene>
    <name evidence="9" type="primary">CCA1</name>
    <name evidence="9" type="ORF">BGZ95_008906</name>
</gene>
<dbReference type="AlphaFoldDB" id="A0AAD4DFA8"/>
<dbReference type="Gene3D" id="1.10.3090.10">
    <property type="entry name" value="cca-adding enzyme, domain 2"/>
    <property type="match status" value="1"/>
</dbReference>
<comment type="similarity">
    <text evidence="1 5">Belongs to the tRNA nucleotidyltransferase/poly(A) polymerase family.</text>
</comment>
<evidence type="ECO:0000259" key="7">
    <source>
        <dbReference type="Pfam" id="PF01743"/>
    </source>
</evidence>
<feature type="domain" description="Poly A polymerase head" evidence="7">
    <location>
        <begin position="234"/>
        <end position="373"/>
    </location>
</feature>
<dbReference type="InterPro" id="IPR032828">
    <property type="entry name" value="PolyA_RNA-bd"/>
</dbReference>
<evidence type="ECO:0000256" key="3">
    <source>
        <dbReference type="ARBA" id="ARBA00022741"/>
    </source>
</evidence>
<dbReference type="Pfam" id="PF01743">
    <property type="entry name" value="PolyA_pol"/>
    <property type="match status" value="1"/>
</dbReference>
<protein>
    <submittedName>
        <fullName evidence="9">CCA tRNA nucleotidyltransferase, mitochondrial</fullName>
    </submittedName>
</protein>
<dbReference type="Gene3D" id="3.30.460.10">
    <property type="entry name" value="Beta Polymerase, domain 2"/>
    <property type="match status" value="1"/>
</dbReference>
<dbReference type="GO" id="GO:0052927">
    <property type="term" value="F:CC tRNA cytidylyltransferase activity"/>
    <property type="evidence" value="ECO:0007669"/>
    <property type="project" value="TreeGrafter"/>
</dbReference>
<dbReference type="GO" id="GO:0005739">
    <property type="term" value="C:mitochondrion"/>
    <property type="evidence" value="ECO:0007669"/>
    <property type="project" value="UniProtKB-ARBA"/>
</dbReference>
<accession>A0AAD4DFA8</accession>
<dbReference type="PANTHER" id="PTHR13734:SF5">
    <property type="entry name" value="CCA TRNA NUCLEOTIDYLTRANSFERASE, MITOCHONDRIAL"/>
    <property type="match status" value="1"/>
</dbReference>
<feature type="domain" description="tRNA nucleotidyltransferase/poly(A) polymerase RNA and SrmB- binding" evidence="8">
    <location>
        <begin position="401"/>
        <end position="465"/>
    </location>
</feature>
<dbReference type="InterPro" id="IPR002646">
    <property type="entry name" value="PolA_pol_head_dom"/>
</dbReference>
<dbReference type="Pfam" id="PF12627">
    <property type="entry name" value="PolyA_pol_RNAbd"/>
    <property type="match status" value="1"/>
</dbReference>
<dbReference type="GO" id="GO:0000166">
    <property type="term" value="F:nucleotide binding"/>
    <property type="evidence" value="ECO:0007669"/>
    <property type="project" value="UniProtKB-KW"/>
</dbReference>
<keyword evidence="3" id="KW-0547">Nucleotide-binding</keyword>
<dbReference type="PANTHER" id="PTHR13734">
    <property type="entry name" value="TRNA-NUCLEOTIDYLTRANSFERASE"/>
    <property type="match status" value="1"/>
</dbReference>
<evidence type="ECO:0000259" key="8">
    <source>
        <dbReference type="Pfam" id="PF12627"/>
    </source>
</evidence>
<feature type="compositionally biased region" description="Low complexity" evidence="6">
    <location>
        <begin position="178"/>
        <end position="195"/>
    </location>
</feature>
<dbReference type="FunFam" id="3.30.460.10:FF:000019">
    <property type="entry name" value="tRNA nucleotidyltransferase cca2"/>
    <property type="match status" value="1"/>
</dbReference>
<comment type="caution">
    <text evidence="9">The sequence shown here is derived from an EMBL/GenBank/DDBJ whole genome shotgun (WGS) entry which is preliminary data.</text>
</comment>
<evidence type="ECO:0000256" key="4">
    <source>
        <dbReference type="ARBA" id="ARBA00022884"/>
    </source>
</evidence>
<dbReference type="CDD" id="cd05398">
    <property type="entry name" value="NT_ClassII-CCAase"/>
    <property type="match status" value="1"/>
</dbReference>
<evidence type="ECO:0000256" key="2">
    <source>
        <dbReference type="ARBA" id="ARBA00022679"/>
    </source>
</evidence>
<feature type="region of interest" description="Disordered" evidence="6">
    <location>
        <begin position="170"/>
        <end position="197"/>
    </location>
</feature>
<feature type="region of interest" description="Disordered" evidence="6">
    <location>
        <begin position="86"/>
        <end position="127"/>
    </location>
</feature>
<dbReference type="GO" id="GO:0001680">
    <property type="term" value="P:tRNA 3'-terminal CCA addition"/>
    <property type="evidence" value="ECO:0007669"/>
    <property type="project" value="TreeGrafter"/>
</dbReference>
<evidence type="ECO:0000313" key="9">
    <source>
        <dbReference type="EMBL" id="KAG0275334.1"/>
    </source>
</evidence>
<sequence length="767" mass="85097">MRAAFSRVSIVRLLTHTSPYSSTVVAKSRLLIPNGIVSRTPACKAVGYYSVASSSRAHFSSTVQQGLQIQFRSSNSTSRSRTFALEGHTTVSKPNAGGAAQKSPGGTMTTGSSTNTTNSGASSPIPLKRRASSDLLPIGLEHAAKQRIVPISYGTSVFFNRPLFTSATSHDRDASLKGAPEPTSPSSPSAGSTTAQEQPRAMVIQLTPQEARICAVLDQVAKNFEAKEGKKVELRIAGGWVRDKLLGLSCHDLDVGLDTMMGYEFAVLVNEYMESLGQKKRTIAKIATNPEKSKHLETATMVVLGMPLDFVNLRSEVYDDSSRIPSEITFGTPKEDAERRDITINALFYNIHTHQVEDCTGMGLQDLQSGIIRTPLEAYETFWQDPLRVMRCIRFASRFQFTIAEDAKKAILDSRIKQALRTKISKERIGSELDKMIDDGAGRSTAIRLLQELDLYDVVFSPPEINTVAKGTSAVEGSICDIQDAFKLVWIMEWILKIHPTLAGEDEDGTIYQPERDVGQESLLRQTQGVPMTSHLLPVVTSEPLPHIPHILTHEEPFPERLAKRNMLLSAMLYPYREMTAQVNKKIIPAGSWILRYGLKGRNVDIEITTKLMESIKAVQETVASISDGIPEDQELLKKERSEMGMLIRDIGFITFVGKKCAILLGLGVDLIDKFDLLKQGILDEESKGKISKYNGFLSKAEAYQIDHCFSWKYLVDGKEVCQTLKVKPGPKVTGHLQTIMRWQLQHPNSSKEECIAWIREHPEKFQ</sequence>
<dbReference type="SUPFAM" id="SSF81301">
    <property type="entry name" value="Nucleotidyltransferase"/>
    <property type="match status" value="1"/>
</dbReference>